<evidence type="ECO:0000256" key="4">
    <source>
        <dbReference type="SAM" id="MobiDB-lite"/>
    </source>
</evidence>
<dbReference type="Gene3D" id="1.25.40.10">
    <property type="entry name" value="Tetratricopeptide repeat domain"/>
    <property type="match status" value="1"/>
</dbReference>
<gene>
    <name evidence="6" type="ORF">BPP43_02100</name>
</gene>
<reference evidence="6 7" key="1">
    <citation type="journal article" date="2013" name="Genome Announc.">
        <title>Complete Genome Sequence of the Porcine Strain Brachyspira pilosicoli P43/6/78(T.).</title>
        <authorList>
            <person name="Lin C."/>
            <person name="den Bakker H.C."/>
            <person name="Suzuki H."/>
            <person name="Lefebure T."/>
            <person name="Ponnala L."/>
            <person name="Sun Q."/>
            <person name="Stanhope M.J."/>
            <person name="Wiedmann M."/>
            <person name="Duhamel G.E."/>
        </authorList>
    </citation>
    <scope>NUCLEOTIDE SEQUENCE [LARGE SCALE GENOMIC DNA]</scope>
    <source>
        <strain evidence="6 7">P43/6/78</strain>
    </source>
</reference>
<sequence length="291" mass="33385">MLFRIKVLLVFLILFSSSYAFSLNEFTAKIDVDRANRLLRKGDYDNAISLYEKALSKLPTSPEIYYNMGTTLSSMGDMESAVQAFDMAKKNFTEKTSKDIKSSTYYNAGISKIEMEDYAGAIEELIESLVNNPNDNNAKSALEYAKKKLEEQKKNSGESAQNNNNDNQDNANSNQNSQDNQNNNNENNNNNQNNNQDNNQNNQDNQNNNENNQNNDNQENNNQNNNDNQENNNQDNNQNNQDNNNGNNNQNDEEQNAQTDIDRLLDSLRQYRKDKENDDQYYGGGRIDKDW</sequence>
<feature type="repeat" description="TPR" evidence="3">
    <location>
        <begin position="62"/>
        <end position="95"/>
    </location>
</feature>
<evidence type="ECO:0000256" key="3">
    <source>
        <dbReference type="PROSITE-ProRule" id="PRU00339"/>
    </source>
</evidence>
<feature type="repeat" description="TPR" evidence="3">
    <location>
        <begin position="28"/>
        <end position="61"/>
    </location>
</feature>
<dbReference type="InterPro" id="IPR051012">
    <property type="entry name" value="CellSynth/LPSAsmb/PSIAsmb"/>
</dbReference>
<evidence type="ECO:0000313" key="6">
    <source>
        <dbReference type="EMBL" id="AGA65748.1"/>
    </source>
</evidence>
<dbReference type="RefSeq" id="WP_015274003.1">
    <property type="nucleotide sequence ID" value="NC_019908.1"/>
</dbReference>
<dbReference type="SMART" id="SM00028">
    <property type="entry name" value="TPR"/>
    <property type="match status" value="3"/>
</dbReference>
<keyword evidence="1" id="KW-0677">Repeat</keyword>
<evidence type="ECO:0000313" key="7">
    <source>
        <dbReference type="Proteomes" id="UP000010793"/>
    </source>
</evidence>
<dbReference type="EMBL" id="CP002873">
    <property type="protein sequence ID" value="AGA65748.1"/>
    <property type="molecule type" value="Genomic_DNA"/>
</dbReference>
<proteinExistence type="predicted"/>
<dbReference type="SUPFAM" id="SSF48452">
    <property type="entry name" value="TPR-like"/>
    <property type="match status" value="1"/>
</dbReference>
<keyword evidence="2 3" id="KW-0802">TPR repeat</keyword>
<dbReference type="Proteomes" id="UP000010793">
    <property type="component" value="Chromosome"/>
</dbReference>
<feature type="region of interest" description="Disordered" evidence="4">
    <location>
        <begin position="149"/>
        <end position="256"/>
    </location>
</feature>
<dbReference type="PROSITE" id="PS50005">
    <property type="entry name" value="TPR"/>
    <property type="match status" value="3"/>
</dbReference>
<feature type="region of interest" description="Disordered" evidence="4">
    <location>
        <begin position="271"/>
        <end position="291"/>
    </location>
</feature>
<dbReference type="AlphaFoldDB" id="A0A3B6VIX0"/>
<name>A0A3B6VIX0_BRAPL</name>
<evidence type="ECO:0000256" key="2">
    <source>
        <dbReference type="ARBA" id="ARBA00022803"/>
    </source>
</evidence>
<accession>A0A3B6VIX0</accession>
<dbReference type="Pfam" id="PF14559">
    <property type="entry name" value="TPR_19"/>
    <property type="match status" value="1"/>
</dbReference>
<dbReference type="KEGG" id="bpip:BPP43_02100"/>
<protein>
    <submittedName>
        <fullName evidence="6">Aerotolerance-like membrane protein</fullName>
    </submittedName>
</protein>
<organism evidence="6 7">
    <name type="scientific">Brachyspira pilosicoli P43/6/78</name>
    <dbReference type="NCBI Taxonomy" id="1042417"/>
    <lineage>
        <taxon>Bacteria</taxon>
        <taxon>Pseudomonadati</taxon>
        <taxon>Spirochaetota</taxon>
        <taxon>Spirochaetia</taxon>
        <taxon>Brachyspirales</taxon>
        <taxon>Brachyspiraceae</taxon>
        <taxon>Brachyspira</taxon>
    </lineage>
</organism>
<feature type="signal peptide" evidence="5">
    <location>
        <begin position="1"/>
        <end position="22"/>
    </location>
</feature>
<dbReference type="InterPro" id="IPR019734">
    <property type="entry name" value="TPR_rpt"/>
</dbReference>
<dbReference type="InterPro" id="IPR011990">
    <property type="entry name" value="TPR-like_helical_dom_sf"/>
</dbReference>
<keyword evidence="5" id="KW-0732">Signal</keyword>
<dbReference type="PANTHER" id="PTHR45586:SF1">
    <property type="entry name" value="LIPOPOLYSACCHARIDE ASSEMBLY PROTEIN B"/>
    <property type="match status" value="1"/>
</dbReference>
<dbReference type="PANTHER" id="PTHR45586">
    <property type="entry name" value="TPR REPEAT-CONTAINING PROTEIN PA4667"/>
    <property type="match status" value="1"/>
</dbReference>
<evidence type="ECO:0000256" key="5">
    <source>
        <dbReference type="SAM" id="SignalP"/>
    </source>
</evidence>
<keyword evidence="7" id="KW-1185">Reference proteome</keyword>
<evidence type="ECO:0000256" key="1">
    <source>
        <dbReference type="ARBA" id="ARBA00022737"/>
    </source>
</evidence>
<feature type="compositionally biased region" description="Low complexity" evidence="4">
    <location>
        <begin position="161"/>
        <end position="250"/>
    </location>
</feature>
<feature type="chain" id="PRO_5017452751" evidence="5">
    <location>
        <begin position="23"/>
        <end position="291"/>
    </location>
</feature>
<feature type="repeat" description="TPR" evidence="3">
    <location>
        <begin position="102"/>
        <end position="135"/>
    </location>
</feature>